<feature type="domain" description="Glycosyltransferase 2-like" evidence="1">
    <location>
        <begin position="35"/>
        <end position="194"/>
    </location>
</feature>
<dbReference type="EMBL" id="LCDD01000028">
    <property type="protein sequence ID" value="KKS45796.1"/>
    <property type="molecule type" value="Genomic_DNA"/>
</dbReference>
<dbReference type="AlphaFoldDB" id="A0A0G1BHL9"/>
<comment type="caution">
    <text evidence="2">The sequence shown here is derived from an EMBL/GenBank/DDBJ whole genome shotgun (WGS) entry which is preliminary data.</text>
</comment>
<reference evidence="2 3" key="1">
    <citation type="journal article" date="2015" name="Nature">
        <title>rRNA introns, odd ribosomes, and small enigmatic genomes across a large radiation of phyla.</title>
        <authorList>
            <person name="Brown C.T."/>
            <person name="Hug L.A."/>
            <person name="Thomas B.C."/>
            <person name="Sharon I."/>
            <person name="Castelle C.J."/>
            <person name="Singh A."/>
            <person name="Wilkins M.J."/>
            <person name="Williams K.H."/>
            <person name="Banfield J.F."/>
        </authorList>
    </citation>
    <scope>NUCLEOTIDE SEQUENCE [LARGE SCALE GENOMIC DNA]</scope>
</reference>
<evidence type="ECO:0000313" key="3">
    <source>
        <dbReference type="Proteomes" id="UP000034320"/>
    </source>
</evidence>
<proteinExistence type="predicted"/>
<gene>
    <name evidence="2" type="ORF">UV09_C0028G0016</name>
</gene>
<dbReference type="Gene3D" id="3.90.550.10">
    <property type="entry name" value="Spore Coat Polysaccharide Biosynthesis Protein SpsA, Chain A"/>
    <property type="match status" value="1"/>
</dbReference>
<name>A0A0G1BHL9_9BACT</name>
<dbReference type="SUPFAM" id="SSF53448">
    <property type="entry name" value="Nucleotide-diphospho-sugar transferases"/>
    <property type="match status" value="1"/>
</dbReference>
<sequence>MLSRCLILKQDLCYINAQYENWSDIYKLMIKPYFSVIIPTLNEEKYLPKILKALAGQTYRDFEVILADGQSKDKTLIVFKKFQKYFPESSVIISKKANVGHQRNLGGKSAKGIYLIFLDADVDINHTFLEEIHLASIKQGFKLATTWIIPDSNNPIDKTMLIMGNLGQELSKVINKPFAGGYNTIIRRDIFERLKGYREDMLINEDQDLAVRAFKNKIETIILQEPKVTFSLRRFRSEGKLEVLRKYAKSIIHFYLKGPITHELFDYRMGGHVHRKPQKKSDLTKFKTYLKAMERLEEKIIALLSD</sequence>
<dbReference type="PANTHER" id="PTHR43685:SF2">
    <property type="entry name" value="GLYCOSYLTRANSFERASE 2-LIKE DOMAIN-CONTAINING PROTEIN"/>
    <property type="match status" value="1"/>
</dbReference>
<evidence type="ECO:0000259" key="1">
    <source>
        <dbReference type="Pfam" id="PF00535"/>
    </source>
</evidence>
<dbReference type="GO" id="GO:0016740">
    <property type="term" value="F:transferase activity"/>
    <property type="evidence" value="ECO:0007669"/>
    <property type="project" value="UniProtKB-KW"/>
</dbReference>
<dbReference type="Pfam" id="PF00535">
    <property type="entry name" value="Glycos_transf_2"/>
    <property type="match status" value="1"/>
</dbReference>
<dbReference type="PANTHER" id="PTHR43685">
    <property type="entry name" value="GLYCOSYLTRANSFERASE"/>
    <property type="match status" value="1"/>
</dbReference>
<dbReference type="InterPro" id="IPR001173">
    <property type="entry name" value="Glyco_trans_2-like"/>
</dbReference>
<keyword evidence="2" id="KW-0808">Transferase</keyword>
<dbReference type="InterPro" id="IPR029044">
    <property type="entry name" value="Nucleotide-diphossugar_trans"/>
</dbReference>
<protein>
    <submittedName>
        <fullName evidence="2">Glycosyl transferase family 2</fullName>
    </submittedName>
</protein>
<organism evidence="2 3">
    <name type="scientific">Candidatus Gottesmanbacteria bacterium GW2011_GWA2_42_18</name>
    <dbReference type="NCBI Taxonomy" id="1618442"/>
    <lineage>
        <taxon>Bacteria</taxon>
        <taxon>Candidatus Gottesmaniibacteriota</taxon>
    </lineage>
</organism>
<accession>A0A0G1BHL9</accession>
<dbReference type="InterPro" id="IPR050834">
    <property type="entry name" value="Glycosyltransf_2"/>
</dbReference>
<evidence type="ECO:0000313" key="2">
    <source>
        <dbReference type="EMBL" id="KKS45796.1"/>
    </source>
</evidence>
<dbReference type="Proteomes" id="UP000034320">
    <property type="component" value="Unassembled WGS sequence"/>
</dbReference>